<evidence type="ECO:0000313" key="3">
    <source>
        <dbReference type="Proteomes" id="UP000000739"/>
    </source>
</evidence>
<dbReference type="Pfam" id="PF14361">
    <property type="entry name" value="RsbRD_N"/>
    <property type="match status" value="1"/>
</dbReference>
<accession>B8FJN1</accession>
<proteinExistence type="predicted"/>
<name>B8FJN1_DESAL</name>
<reference evidence="2 3" key="1">
    <citation type="journal article" date="2012" name="Environ. Microbiol.">
        <title>The genome sequence of Desulfatibacillum alkenivorans AK-01: a blueprint for anaerobic alkane oxidation.</title>
        <authorList>
            <person name="Callaghan A.V."/>
            <person name="Morris B.E."/>
            <person name="Pereira I.A."/>
            <person name="McInerney M.J."/>
            <person name="Austin R.N."/>
            <person name="Groves J.T."/>
            <person name="Kukor J.J."/>
            <person name="Suflita J.M."/>
            <person name="Young L.Y."/>
            <person name="Zylstra G.J."/>
            <person name="Wawrik B."/>
        </authorList>
    </citation>
    <scope>NUCLEOTIDE SEQUENCE [LARGE SCALE GENOMIC DNA]</scope>
    <source>
        <strain evidence="2 3">AK-01</strain>
    </source>
</reference>
<dbReference type="AlphaFoldDB" id="B8FJN1"/>
<protein>
    <recommendedName>
        <fullName evidence="1">RsbT co-antagonist protein RsbRD N-terminal domain-containing protein</fullName>
    </recommendedName>
</protein>
<sequence length="182" mass="20672">MDLYDILEKRQGRILDKWQDRVLSTYSPDAYRLFKHKNDPFANPVGSTLKKGLASLLDLLLGEGDVREKAVELLEDSMKVRAVQDFSPSNAVGFLFELKGVIRDQVGKDLPNLEERPDWSALDSKIDAIALAGFDVFMECRERLNRIRVNEVRNLSYKAMKRANLVCDLSEIPDDPDGETVN</sequence>
<gene>
    <name evidence="2" type="ordered locus">Dalk_0604</name>
</gene>
<dbReference type="Proteomes" id="UP000000739">
    <property type="component" value="Chromosome"/>
</dbReference>
<feature type="domain" description="RsbT co-antagonist protein RsbRD N-terminal" evidence="1">
    <location>
        <begin position="13"/>
        <end position="149"/>
    </location>
</feature>
<keyword evidence="3" id="KW-1185">Reference proteome</keyword>
<dbReference type="eggNOG" id="ENOG5032RXU">
    <property type="taxonomic scope" value="Bacteria"/>
</dbReference>
<organism evidence="2 3">
    <name type="scientific">Desulfatibacillum aliphaticivorans</name>
    <dbReference type="NCBI Taxonomy" id="218208"/>
    <lineage>
        <taxon>Bacteria</taxon>
        <taxon>Pseudomonadati</taxon>
        <taxon>Thermodesulfobacteriota</taxon>
        <taxon>Desulfobacteria</taxon>
        <taxon>Desulfobacterales</taxon>
        <taxon>Desulfatibacillaceae</taxon>
        <taxon>Desulfatibacillum</taxon>
    </lineage>
</organism>
<dbReference type="HOGENOM" id="CLU_129910_0_0_7"/>
<dbReference type="RefSeq" id="WP_012609748.1">
    <property type="nucleotide sequence ID" value="NC_011768.1"/>
</dbReference>
<dbReference type="InterPro" id="IPR025751">
    <property type="entry name" value="RsbRD_N_dom"/>
</dbReference>
<dbReference type="EMBL" id="CP001322">
    <property type="protein sequence ID" value="ACL02309.1"/>
    <property type="molecule type" value="Genomic_DNA"/>
</dbReference>
<dbReference type="KEGG" id="dal:Dalk_0604"/>
<evidence type="ECO:0000313" key="2">
    <source>
        <dbReference type="EMBL" id="ACL02309.1"/>
    </source>
</evidence>
<evidence type="ECO:0000259" key="1">
    <source>
        <dbReference type="Pfam" id="PF14361"/>
    </source>
</evidence>